<organism evidence="2 3">
    <name type="scientific">Martelella alba</name>
    <dbReference type="NCBI Taxonomy" id="2590451"/>
    <lineage>
        <taxon>Bacteria</taxon>
        <taxon>Pseudomonadati</taxon>
        <taxon>Pseudomonadota</taxon>
        <taxon>Alphaproteobacteria</taxon>
        <taxon>Hyphomicrobiales</taxon>
        <taxon>Aurantimonadaceae</taxon>
        <taxon>Martelella</taxon>
    </lineage>
</organism>
<dbReference type="Pfam" id="PF00581">
    <property type="entry name" value="Rhodanese"/>
    <property type="match status" value="1"/>
</dbReference>
<protein>
    <submittedName>
        <fullName evidence="2">Rhodanese-like domain-containing protein</fullName>
    </submittedName>
</protein>
<dbReference type="EMBL" id="VHLG01000002">
    <property type="protein sequence ID" value="TPW32542.1"/>
    <property type="molecule type" value="Genomic_DNA"/>
</dbReference>
<evidence type="ECO:0000259" key="1">
    <source>
        <dbReference type="PROSITE" id="PS50206"/>
    </source>
</evidence>
<dbReference type="SMART" id="SM00450">
    <property type="entry name" value="RHOD"/>
    <property type="match status" value="1"/>
</dbReference>
<accession>A0A506UDN0</accession>
<proteinExistence type="predicted"/>
<dbReference type="SUPFAM" id="SSF52821">
    <property type="entry name" value="Rhodanese/Cell cycle control phosphatase"/>
    <property type="match status" value="1"/>
</dbReference>
<keyword evidence="3" id="KW-1185">Reference proteome</keyword>
<feature type="domain" description="Rhodanese" evidence="1">
    <location>
        <begin position="24"/>
        <end position="112"/>
    </location>
</feature>
<evidence type="ECO:0000313" key="2">
    <source>
        <dbReference type="EMBL" id="TPW32542.1"/>
    </source>
</evidence>
<dbReference type="InterPro" id="IPR001763">
    <property type="entry name" value="Rhodanese-like_dom"/>
</dbReference>
<dbReference type="AlphaFoldDB" id="A0A506UDN0"/>
<dbReference type="CDD" id="cd00158">
    <property type="entry name" value="RHOD"/>
    <property type="match status" value="1"/>
</dbReference>
<dbReference type="InterPro" id="IPR036873">
    <property type="entry name" value="Rhodanese-like_dom_sf"/>
</dbReference>
<dbReference type="OrthoDB" id="9802991at2"/>
<dbReference type="Proteomes" id="UP000318801">
    <property type="component" value="Unassembled WGS sequence"/>
</dbReference>
<dbReference type="PANTHER" id="PTHR44086:SF10">
    <property type="entry name" value="THIOSULFATE SULFURTRANSFERASE_RHODANESE-LIKE DOMAIN-CONTAINING PROTEIN 3"/>
    <property type="match status" value="1"/>
</dbReference>
<gene>
    <name evidence="2" type="ORF">FJU08_06010</name>
</gene>
<reference evidence="2 3" key="1">
    <citation type="submission" date="2019-06" db="EMBL/GenBank/DDBJ databases">
        <authorList>
            <person name="Li M."/>
        </authorList>
    </citation>
    <scope>NUCLEOTIDE SEQUENCE [LARGE SCALE GENOMIC DNA]</scope>
    <source>
        <strain evidence="2 3">BGMRC2036</strain>
    </source>
</reference>
<dbReference type="GO" id="GO:0004792">
    <property type="term" value="F:thiosulfate-cyanide sulfurtransferase activity"/>
    <property type="evidence" value="ECO:0007669"/>
    <property type="project" value="TreeGrafter"/>
</dbReference>
<dbReference type="RefSeq" id="WP_141148052.1">
    <property type="nucleotide sequence ID" value="NZ_VHLG01000002.1"/>
</dbReference>
<dbReference type="PROSITE" id="PS50206">
    <property type="entry name" value="RHODANESE_3"/>
    <property type="match status" value="1"/>
</dbReference>
<evidence type="ECO:0000313" key="3">
    <source>
        <dbReference type="Proteomes" id="UP000318801"/>
    </source>
</evidence>
<dbReference type="PANTHER" id="PTHR44086">
    <property type="entry name" value="THIOSULFATE SULFURTRANSFERASE RDL2, MITOCHONDRIAL-RELATED"/>
    <property type="match status" value="1"/>
</dbReference>
<sequence length="125" mass="13418">MKSEELNNGIIETWTPEEVAAALDAGEIVLIDVRTPAEYAFEHIEGSLLSPMAFTDPKNFPTQDGKRIVLHCGSGIRSGRVADMCLGAGFGRIAHMEGGFGAWKVAKLPYIATDMATGAPKRMVP</sequence>
<comment type="caution">
    <text evidence="2">The sequence shown here is derived from an EMBL/GenBank/DDBJ whole genome shotgun (WGS) entry which is preliminary data.</text>
</comment>
<dbReference type="Gene3D" id="3.40.250.10">
    <property type="entry name" value="Rhodanese-like domain"/>
    <property type="match status" value="1"/>
</dbReference>
<name>A0A506UDN0_9HYPH</name>